<dbReference type="AlphaFoldDB" id="X1JG31"/>
<dbReference type="EMBL" id="BARU01043010">
    <property type="protein sequence ID" value="GAH77294.1"/>
    <property type="molecule type" value="Genomic_DNA"/>
</dbReference>
<evidence type="ECO:0000313" key="1">
    <source>
        <dbReference type="EMBL" id="GAH77294.1"/>
    </source>
</evidence>
<comment type="caution">
    <text evidence="1">The sequence shown here is derived from an EMBL/GenBank/DDBJ whole genome shotgun (WGS) entry which is preliminary data.</text>
</comment>
<proteinExistence type="predicted"/>
<sequence length="99" mass="11113">MQILPVLKKNGEKKWCQAPLYSSGPIILFTLSSLPLTINIEMDIKTRVIKINTELVEYDKIKIVATVLQEEGIIAYPTDTFKAGLFIPRAQSDLGTTEF</sequence>
<reference evidence="1" key="1">
    <citation type="journal article" date="2014" name="Front. Microbiol.">
        <title>High frequency of phylogenetically diverse reductive dehalogenase-homologous genes in deep subseafloor sedimentary metagenomes.</title>
        <authorList>
            <person name="Kawai M."/>
            <person name="Futagami T."/>
            <person name="Toyoda A."/>
            <person name="Takaki Y."/>
            <person name="Nishi S."/>
            <person name="Hori S."/>
            <person name="Arai W."/>
            <person name="Tsubouchi T."/>
            <person name="Morono Y."/>
            <person name="Uchiyama I."/>
            <person name="Ito T."/>
            <person name="Fujiyama A."/>
            <person name="Inagaki F."/>
            <person name="Takami H."/>
        </authorList>
    </citation>
    <scope>NUCLEOTIDE SEQUENCE</scope>
    <source>
        <strain evidence="1">Expedition CK06-06</strain>
    </source>
</reference>
<name>X1JG31_9ZZZZ</name>
<feature type="non-terminal residue" evidence="1">
    <location>
        <position position="99"/>
    </location>
</feature>
<gene>
    <name evidence="1" type="ORF">S03H2_65960</name>
</gene>
<accession>X1JG31</accession>
<organism evidence="1">
    <name type="scientific">marine sediment metagenome</name>
    <dbReference type="NCBI Taxonomy" id="412755"/>
    <lineage>
        <taxon>unclassified sequences</taxon>
        <taxon>metagenomes</taxon>
        <taxon>ecological metagenomes</taxon>
    </lineage>
</organism>
<protein>
    <submittedName>
        <fullName evidence="1">Uncharacterized protein</fullName>
    </submittedName>
</protein>